<reference evidence="1" key="1">
    <citation type="submission" date="2019-07" db="EMBL/GenBank/DDBJ databases">
        <title>Genomic Encyclopedia of Type Strains, Phase IV (KMG-IV): sequencing the most valuable type-strain genomes for metagenomic binning, comparative biology and taxonomic classification.</title>
        <authorList>
            <person name="Goeker M."/>
        </authorList>
    </citation>
    <scope>NUCLEOTIDE SEQUENCE</scope>
    <source>
        <strain evidence="1">DSM 44596</strain>
    </source>
</reference>
<accession>A0A652YSS9</accession>
<sequence length="86" mass="9536">MCRAFQESGRAVAASLMDAITWKCVRKCDCPLKFKEAGCWPLRTVTDSWVYPLPEGINVADDSDVLGTMTFEKYAALTGAQTREGR</sequence>
<proteinExistence type="predicted"/>
<organism evidence="1">
    <name type="scientific">Nocardia globerula</name>
    <dbReference type="NCBI Taxonomy" id="1818"/>
    <lineage>
        <taxon>Bacteria</taxon>
        <taxon>Bacillati</taxon>
        <taxon>Actinomycetota</taxon>
        <taxon>Actinomycetes</taxon>
        <taxon>Mycobacteriales</taxon>
        <taxon>Nocardiaceae</taxon>
        <taxon>Nocardia</taxon>
    </lineage>
</organism>
<gene>
    <name evidence="1" type="ORF">FNL38_102293</name>
</gene>
<protein>
    <submittedName>
        <fullName evidence="1">Uncharacterized protein</fullName>
    </submittedName>
</protein>
<dbReference type="AlphaFoldDB" id="A0A652YSS9"/>
<name>A0A652YSS9_NOCGL</name>
<comment type="caution">
    <text evidence="1">The sequence shown here is derived from an EMBL/GenBank/DDBJ whole genome shotgun (WGS) entry which is preliminary data.</text>
</comment>
<dbReference type="EMBL" id="VNIQ01000002">
    <property type="protein sequence ID" value="TYQ06161.1"/>
    <property type="molecule type" value="Genomic_DNA"/>
</dbReference>
<evidence type="ECO:0000313" key="1">
    <source>
        <dbReference type="EMBL" id="TYQ06161.1"/>
    </source>
</evidence>